<evidence type="ECO:0000256" key="4">
    <source>
        <dbReference type="ARBA" id="ARBA00010763"/>
    </source>
</evidence>
<dbReference type="EMBL" id="JAAIYP010000009">
    <property type="protein sequence ID" value="NFV79020.1"/>
    <property type="molecule type" value="Genomic_DNA"/>
</dbReference>
<comment type="catalytic activity">
    <reaction evidence="10">
        <text>adenylyl-molybdopterin + molybdate = Mo-molybdopterin + AMP + H(+)</text>
        <dbReference type="Rhea" id="RHEA:35047"/>
        <dbReference type="ChEBI" id="CHEBI:15378"/>
        <dbReference type="ChEBI" id="CHEBI:36264"/>
        <dbReference type="ChEBI" id="CHEBI:62727"/>
        <dbReference type="ChEBI" id="CHEBI:71302"/>
        <dbReference type="ChEBI" id="CHEBI:456215"/>
        <dbReference type="EC" id="2.10.1.1"/>
    </reaction>
</comment>
<dbReference type="InterPro" id="IPR038987">
    <property type="entry name" value="MoeA-like"/>
</dbReference>
<dbReference type="SUPFAM" id="SSF53218">
    <property type="entry name" value="Molybdenum cofactor biosynthesis proteins"/>
    <property type="match status" value="1"/>
</dbReference>
<comment type="cofactor">
    <cofactor evidence="1 11">
        <name>Mg(2+)</name>
        <dbReference type="ChEBI" id="CHEBI:18420"/>
    </cofactor>
</comment>
<proteinExistence type="inferred from homology"/>
<dbReference type="InterPro" id="IPR036688">
    <property type="entry name" value="MoeA_C_domain_IV_sf"/>
</dbReference>
<dbReference type="InterPro" id="IPR036425">
    <property type="entry name" value="MoaB/Mog-like_dom_sf"/>
</dbReference>
<dbReference type="Gene3D" id="3.40.980.10">
    <property type="entry name" value="MoaB/Mog-like domain"/>
    <property type="match status" value="1"/>
</dbReference>
<dbReference type="FunFam" id="3.40.980.10:FF:000004">
    <property type="entry name" value="Molybdopterin molybdenumtransferase"/>
    <property type="match status" value="1"/>
</dbReference>
<dbReference type="InterPro" id="IPR001453">
    <property type="entry name" value="MoaB/Mog_dom"/>
</dbReference>
<evidence type="ECO:0000259" key="12">
    <source>
        <dbReference type="SMART" id="SM00852"/>
    </source>
</evidence>
<dbReference type="SUPFAM" id="SSF63867">
    <property type="entry name" value="MoeA C-terminal domain-like"/>
    <property type="match status" value="1"/>
</dbReference>
<reference evidence="13 14" key="1">
    <citation type="submission" date="2020-02" db="EMBL/GenBank/DDBJ databases">
        <authorList>
            <person name="Dziuba M."/>
            <person name="Kuznetsov B."/>
            <person name="Mardanov A."/>
            <person name="Ravin N."/>
            <person name="Grouzdev D."/>
        </authorList>
    </citation>
    <scope>NUCLEOTIDE SEQUENCE [LARGE SCALE GENOMIC DNA]</scope>
    <source>
        <strain evidence="13 14">SpK</strain>
    </source>
</reference>
<dbReference type="NCBIfam" id="NF045515">
    <property type="entry name" value="Glp_gephyrin"/>
    <property type="match status" value="1"/>
</dbReference>
<dbReference type="Pfam" id="PF03453">
    <property type="entry name" value="MoeA_N"/>
    <property type="match status" value="1"/>
</dbReference>
<evidence type="ECO:0000256" key="3">
    <source>
        <dbReference type="ARBA" id="ARBA00005046"/>
    </source>
</evidence>
<evidence type="ECO:0000256" key="8">
    <source>
        <dbReference type="ARBA" id="ARBA00022842"/>
    </source>
</evidence>
<keyword evidence="8 11" id="KW-0460">Magnesium</keyword>
<sequence>MTDFTVGTGMLRVEEALTLLSRRVAVLDGVEEVCLADALGRVLAEDVVSPLDVPPHANSAVDGWGFAAAGRPADGRMTVAGTVAAGHPFVGAVPVGMAVRILTGAPVPDGVDCVAMQEDCSGEGGVVTAPMLAPGTNVRAQGEDVAQGATVLAAGIRLRPQDLGLAAATGRTRLVVRRRLRAAVFSTGDEINEPGAPLPPGGIYDTNRTTACSLLRSLGAEVTDLGILPDRREVIRDALARAATGHDLILTSGGVSVGDEDHVKAAVEACGSLHFWKMAIKPGKPVALGRVGAAAFVGLPGNPVAVMVTFLLVARPLVLGMMGIKDSAVPRYRVEAGFAFRRKPGRREWLRARVRTDDGRLVAEKFPSDGSGVLTSMVWSDGLVELPEDVAEVSPGDALAYVPYAEMLR</sequence>
<dbReference type="Pfam" id="PF03454">
    <property type="entry name" value="MoeA_C"/>
    <property type="match status" value="1"/>
</dbReference>
<dbReference type="GO" id="GO:0005829">
    <property type="term" value="C:cytosol"/>
    <property type="evidence" value="ECO:0007669"/>
    <property type="project" value="TreeGrafter"/>
</dbReference>
<dbReference type="InterPro" id="IPR036135">
    <property type="entry name" value="MoeA_linker/N_sf"/>
</dbReference>
<dbReference type="InterPro" id="IPR005110">
    <property type="entry name" value="MoeA_linker/N"/>
</dbReference>
<dbReference type="GO" id="GO:0061599">
    <property type="term" value="F:molybdopterin molybdotransferase activity"/>
    <property type="evidence" value="ECO:0007669"/>
    <property type="project" value="UniProtKB-UniRule"/>
</dbReference>
<dbReference type="RefSeq" id="WP_163674654.1">
    <property type="nucleotide sequence ID" value="NZ_JAAIYP010000009.1"/>
</dbReference>
<dbReference type="GO" id="GO:0006777">
    <property type="term" value="P:Mo-molybdopterin cofactor biosynthetic process"/>
    <property type="evidence" value="ECO:0007669"/>
    <property type="project" value="UniProtKB-UniRule"/>
</dbReference>
<keyword evidence="14" id="KW-1185">Reference proteome</keyword>
<name>A0A7C9QRR1_9PROT</name>
<evidence type="ECO:0000256" key="11">
    <source>
        <dbReference type="RuleBase" id="RU365090"/>
    </source>
</evidence>
<dbReference type="PANTHER" id="PTHR10192">
    <property type="entry name" value="MOLYBDOPTERIN BIOSYNTHESIS PROTEIN"/>
    <property type="match status" value="1"/>
</dbReference>
<dbReference type="Proteomes" id="UP000480684">
    <property type="component" value="Unassembled WGS sequence"/>
</dbReference>
<comment type="similarity">
    <text evidence="4 11">Belongs to the MoeA family.</text>
</comment>
<dbReference type="InterPro" id="IPR005111">
    <property type="entry name" value="MoeA_C_domain_IV"/>
</dbReference>
<protein>
    <recommendedName>
        <fullName evidence="11">Molybdopterin molybdenumtransferase</fullName>
        <ecNumber evidence="11">2.10.1.1</ecNumber>
    </recommendedName>
</protein>
<keyword evidence="6 11" id="KW-0808">Transferase</keyword>
<dbReference type="SUPFAM" id="SSF63882">
    <property type="entry name" value="MoeA N-terminal region -like"/>
    <property type="match status" value="1"/>
</dbReference>
<organism evidence="13 14">
    <name type="scientific">Magnetospirillum aberrantis SpK</name>
    <dbReference type="NCBI Taxonomy" id="908842"/>
    <lineage>
        <taxon>Bacteria</taxon>
        <taxon>Pseudomonadati</taxon>
        <taxon>Pseudomonadota</taxon>
        <taxon>Alphaproteobacteria</taxon>
        <taxon>Rhodospirillales</taxon>
        <taxon>Rhodospirillaceae</taxon>
        <taxon>Magnetospirillum</taxon>
    </lineage>
</organism>
<dbReference type="Gene3D" id="3.90.105.10">
    <property type="entry name" value="Molybdopterin biosynthesis moea protein, domain 2"/>
    <property type="match status" value="1"/>
</dbReference>
<evidence type="ECO:0000256" key="5">
    <source>
        <dbReference type="ARBA" id="ARBA00022505"/>
    </source>
</evidence>
<evidence type="ECO:0000256" key="7">
    <source>
        <dbReference type="ARBA" id="ARBA00022723"/>
    </source>
</evidence>
<dbReference type="UniPathway" id="UPA00344"/>
<dbReference type="CDD" id="cd00887">
    <property type="entry name" value="MoeA"/>
    <property type="match status" value="1"/>
</dbReference>
<dbReference type="PANTHER" id="PTHR10192:SF5">
    <property type="entry name" value="GEPHYRIN"/>
    <property type="match status" value="1"/>
</dbReference>
<keyword evidence="7 11" id="KW-0479">Metal-binding</keyword>
<comment type="pathway">
    <text evidence="3 11">Cofactor biosynthesis; molybdopterin biosynthesis.</text>
</comment>
<dbReference type="Pfam" id="PF00994">
    <property type="entry name" value="MoCF_biosynth"/>
    <property type="match status" value="1"/>
</dbReference>
<evidence type="ECO:0000313" key="14">
    <source>
        <dbReference type="Proteomes" id="UP000480684"/>
    </source>
</evidence>
<gene>
    <name evidence="13" type="ORF">G4223_02680</name>
</gene>
<evidence type="ECO:0000256" key="2">
    <source>
        <dbReference type="ARBA" id="ARBA00002901"/>
    </source>
</evidence>
<dbReference type="EC" id="2.10.1.1" evidence="11"/>
<accession>A0A7C9QRR1</accession>
<evidence type="ECO:0000256" key="6">
    <source>
        <dbReference type="ARBA" id="ARBA00022679"/>
    </source>
</evidence>
<evidence type="ECO:0000256" key="9">
    <source>
        <dbReference type="ARBA" id="ARBA00023150"/>
    </source>
</evidence>
<evidence type="ECO:0000256" key="1">
    <source>
        <dbReference type="ARBA" id="ARBA00001946"/>
    </source>
</evidence>
<evidence type="ECO:0000313" key="13">
    <source>
        <dbReference type="EMBL" id="NFV79020.1"/>
    </source>
</evidence>
<dbReference type="GO" id="GO:0046872">
    <property type="term" value="F:metal ion binding"/>
    <property type="evidence" value="ECO:0007669"/>
    <property type="project" value="UniProtKB-UniRule"/>
</dbReference>
<keyword evidence="9 11" id="KW-0501">Molybdenum cofactor biosynthesis</keyword>
<dbReference type="Gene3D" id="2.170.190.11">
    <property type="entry name" value="Molybdopterin biosynthesis moea protein, domain 3"/>
    <property type="match status" value="1"/>
</dbReference>
<dbReference type="NCBIfam" id="TIGR00177">
    <property type="entry name" value="molyb_syn"/>
    <property type="match status" value="1"/>
</dbReference>
<keyword evidence="5 11" id="KW-0500">Molybdenum</keyword>
<dbReference type="SMART" id="SM00852">
    <property type="entry name" value="MoCF_biosynth"/>
    <property type="match status" value="1"/>
</dbReference>
<dbReference type="Gene3D" id="2.40.340.10">
    <property type="entry name" value="MoeA, C-terminal, domain IV"/>
    <property type="match status" value="1"/>
</dbReference>
<evidence type="ECO:0000256" key="10">
    <source>
        <dbReference type="ARBA" id="ARBA00047317"/>
    </source>
</evidence>
<feature type="domain" description="MoaB/Mog" evidence="12">
    <location>
        <begin position="183"/>
        <end position="320"/>
    </location>
</feature>
<dbReference type="AlphaFoldDB" id="A0A7C9QRR1"/>
<comment type="function">
    <text evidence="2 11">Catalyzes the insertion of molybdate into adenylated molybdopterin with the concomitant release of AMP.</text>
</comment>
<comment type="caution">
    <text evidence="13">The sequence shown here is derived from an EMBL/GenBank/DDBJ whole genome shotgun (WGS) entry which is preliminary data.</text>
</comment>